<evidence type="ECO:0000256" key="1">
    <source>
        <dbReference type="SAM" id="SignalP"/>
    </source>
</evidence>
<dbReference type="KEGG" id="run:DR864_13905"/>
<accession>A0A344TJE6</accession>
<organism evidence="2 3">
    <name type="scientific">Runella rosea</name>
    <dbReference type="NCBI Taxonomy" id="2259595"/>
    <lineage>
        <taxon>Bacteria</taxon>
        <taxon>Pseudomonadati</taxon>
        <taxon>Bacteroidota</taxon>
        <taxon>Cytophagia</taxon>
        <taxon>Cytophagales</taxon>
        <taxon>Spirosomataceae</taxon>
        <taxon>Runella</taxon>
    </lineage>
</organism>
<dbReference type="EMBL" id="CP030850">
    <property type="protein sequence ID" value="AXE18767.1"/>
    <property type="molecule type" value="Genomic_DNA"/>
</dbReference>
<gene>
    <name evidence="2" type="ORF">DR864_13905</name>
</gene>
<protein>
    <recommendedName>
        <fullName evidence="4">DUF4369 domain-containing protein</fullName>
    </recommendedName>
</protein>
<name>A0A344TJE6_9BACT</name>
<proteinExistence type="predicted"/>
<evidence type="ECO:0008006" key="4">
    <source>
        <dbReference type="Google" id="ProtNLM"/>
    </source>
</evidence>
<evidence type="ECO:0000313" key="3">
    <source>
        <dbReference type="Proteomes" id="UP000251993"/>
    </source>
</evidence>
<dbReference type="AlphaFoldDB" id="A0A344TJE6"/>
<dbReference type="Proteomes" id="UP000251993">
    <property type="component" value="Chromosome"/>
</dbReference>
<dbReference type="OrthoDB" id="925570at2"/>
<keyword evidence="1" id="KW-0732">Signal</keyword>
<feature type="signal peptide" evidence="1">
    <location>
        <begin position="1"/>
        <end position="18"/>
    </location>
</feature>
<keyword evidence="3" id="KW-1185">Reference proteome</keyword>
<reference evidence="2 3" key="1">
    <citation type="submission" date="2018-07" db="EMBL/GenBank/DDBJ databases">
        <title>Genome sequencing of Runella.</title>
        <authorList>
            <person name="Baek M.-G."/>
            <person name="Yi H."/>
        </authorList>
    </citation>
    <scope>NUCLEOTIDE SEQUENCE [LARGE SCALE GENOMIC DNA]</scope>
    <source>
        <strain evidence="2 3">HYN0085</strain>
    </source>
</reference>
<sequence length="327" mass="37740">MTMRYLLLLLIGCLRSFAQPNVHIQGYFEGFPSSQYQIFLDTPLGFSPYDPEAVLKERTDESGCFKADLCIESPQKVTVECLGYRVDFLLKPNDTLYFVNPSRSSLPVVKGPTARLHQFLYGSLLLGQDSLLRKPLFQHMSLEDYSFVINDLATQSAERFQREQDTTNREINAYVLASLEGQKYLRKQAYLRSLGEASKNESISLKTMDDEALISDIYREALYSRWLGFLPGPFMNRNAVVQIDSTVWEGRYNSIYEGLRKFPQTRELMLAKTVQRAFSLAHFSPEKEYTVAGKLLERFKEDFPESPYCNVLHQEFLARLIRPKIKN</sequence>
<feature type="chain" id="PRO_5016732016" description="DUF4369 domain-containing protein" evidence="1">
    <location>
        <begin position="19"/>
        <end position="327"/>
    </location>
</feature>
<evidence type="ECO:0000313" key="2">
    <source>
        <dbReference type="EMBL" id="AXE18767.1"/>
    </source>
</evidence>